<comment type="caution">
    <text evidence="2">The sequence shown here is derived from an EMBL/GenBank/DDBJ whole genome shotgun (WGS) entry which is preliminary data.</text>
</comment>
<name>A0A7X6I366_9ENTE</name>
<dbReference type="PANTHER" id="PTHR14859">
    <property type="entry name" value="CALCOFLUOR WHITE HYPERSENSITIVE PROTEIN PRECURSOR"/>
    <property type="match status" value="1"/>
</dbReference>
<dbReference type="EMBL" id="JAAVMB010000009">
    <property type="protein sequence ID" value="NKC68106.1"/>
    <property type="molecule type" value="Genomic_DNA"/>
</dbReference>
<accession>A0A7X6I366</accession>
<evidence type="ECO:0000313" key="3">
    <source>
        <dbReference type="Proteomes" id="UP000521358"/>
    </source>
</evidence>
<evidence type="ECO:0000313" key="2">
    <source>
        <dbReference type="EMBL" id="NKC68106.1"/>
    </source>
</evidence>
<keyword evidence="2" id="KW-0269">Exonuclease</keyword>
<dbReference type="GO" id="GO:0016020">
    <property type="term" value="C:membrane"/>
    <property type="evidence" value="ECO:0007669"/>
    <property type="project" value="GOC"/>
</dbReference>
<dbReference type="RefSeq" id="WP_167807336.1">
    <property type="nucleotide sequence ID" value="NZ_JAAVMB010000009.1"/>
</dbReference>
<keyword evidence="2" id="KW-0255">Endonuclease</keyword>
<reference evidence="2 3" key="1">
    <citation type="submission" date="2020-03" db="EMBL/GenBank/DDBJ databases">
        <title>Bacterial samples isolated from urine from healthy bovine heifers (Gyr breed).</title>
        <authorList>
            <person name="Giannattasio-Ferraz S."/>
            <person name="Maskeri L."/>
            <person name="Penido A."/>
            <person name="Barbosa-Stancioli E.F."/>
            <person name="Putonti C."/>
        </authorList>
    </citation>
    <scope>NUCLEOTIDE SEQUENCE [LARGE SCALE GENOMIC DNA]</scope>
    <source>
        <strain evidence="2 3">UFMG-H7</strain>
    </source>
</reference>
<proteinExistence type="predicted"/>
<gene>
    <name evidence="2" type="ORF">HED35_08410</name>
</gene>
<keyword evidence="2" id="KW-0378">Hydrolase</keyword>
<dbReference type="GO" id="GO:0004519">
    <property type="term" value="F:endonuclease activity"/>
    <property type="evidence" value="ECO:0007669"/>
    <property type="project" value="UniProtKB-KW"/>
</dbReference>
<sequence length="229" mass="26851">MIELCVGTFNVAAGKQPDKEILRQWIDEEEIDVLALQEVDEYTKRTSFSMSHELGLNHPYRYFSKAIFFESGDYGIALISKFPFEKQGFRFFQSFGTENRLYQRVLLTIDKKQIAVYHTHLSFESPDIRVNQVKQLLKEVNRETAEYIIILGDFNMDDSLDEWDLFKGYQLVNGYKGEWHNTFVELDEKMKVFTIDNIILSKNISIEEISVKETQLSDHSLLKAKIRLL</sequence>
<dbReference type="GO" id="GO:0006506">
    <property type="term" value="P:GPI anchor biosynthetic process"/>
    <property type="evidence" value="ECO:0007669"/>
    <property type="project" value="TreeGrafter"/>
</dbReference>
<dbReference type="SUPFAM" id="SSF56219">
    <property type="entry name" value="DNase I-like"/>
    <property type="match status" value="1"/>
</dbReference>
<dbReference type="PANTHER" id="PTHR14859:SF15">
    <property type="entry name" value="ENDONUCLEASE_EXONUCLEASE_PHOSPHATASE DOMAIN-CONTAINING PROTEIN"/>
    <property type="match status" value="1"/>
</dbReference>
<dbReference type="Gene3D" id="3.60.10.10">
    <property type="entry name" value="Endonuclease/exonuclease/phosphatase"/>
    <property type="match status" value="1"/>
</dbReference>
<dbReference type="Pfam" id="PF03372">
    <property type="entry name" value="Exo_endo_phos"/>
    <property type="match status" value="1"/>
</dbReference>
<keyword evidence="2" id="KW-0540">Nuclease</keyword>
<dbReference type="InterPro" id="IPR051916">
    <property type="entry name" value="GPI-anchor_lipid_remodeler"/>
</dbReference>
<dbReference type="InterPro" id="IPR005135">
    <property type="entry name" value="Endo/exonuclease/phosphatase"/>
</dbReference>
<dbReference type="AlphaFoldDB" id="A0A7X6I366"/>
<dbReference type="Proteomes" id="UP000521358">
    <property type="component" value="Unassembled WGS sequence"/>
</dbReference>
<protein>
    <submittedName>
        <fullName evidence="2">Endonuclease/exonuclease/phosphatase family protein</fullName>
    </submittedName>
</protein>
<organism evidence="2 3">
    <name type="scientific">Vagococcus fluvialis</name>
    <dbReference type="NCBI Taxonomy" id="2738"/>
    <lineage>
        <taxon>Bacteria</taxon>
        <taxon>Bacillati</taxon>
        <taxon>Bacillota</taxon>
        <taxon>Bacilli</taxon>
        <taxon>Lactobacillales</taxon>
        <taxon>Enterococcaceae</taxon>
        <taxon>Vagococcus</taxon>
    </lineage>
</organism>
<feature type="domain" description="Endonuclease/exonuclease/phosphatase" evidence="1">
    <location>
        <begin position="7"/>
        <end position="219"/>
    </location>
</feature>
<dbReference type="GO" id="GO:0004527">
    <property type="term" value="F:exonuclease activity"/>
    <property type="evidence" value="ECO:0007669"/>
    <property type="project" value="UniProtKB-KW"/>
</dbReference>
<evidence type="ECO:0000259" key="1">
    <source>
        <dbReference type="Pfam" id="PF03372"/>
    </source>
</evidence>
<dbReference type="InterPro" id="IPR036691">
    <property type="entry name" value="Endo/exonu/phosph_ase_sf"/>
</dbReference>